<accession>A0ABP8ML15</accession>
<proteinExistence type="predicted"/>
<reference evidence="2" key="1">
    <citation type="journal article" date="2019" name="Int. J. Syst. Evol. Microbiol.">
        <title>The Global Catalogue of Microorganisms (GCM) 10K type strain sequencing project: providing services to taxonomists for standard genome sequencing and annotation.</title>
        <authorList>
            <consortium name="The Broad Institute Genomics Platform"/>
            <consortium name="The Broad Institute Genome Sequencing Center for Infectious Disease"/>
            <person name="Wu L."/>
            <person name="Ma J."/>
        </authorList>
    </citation>
    <scope>NUCLEOTIDE SEQUENCE [LARGE SCALE GENOMIC DNA]</scope>
    <source>
        <strain evidence="2">JCM 31921</strain>
    </source>
</reference>
<gene>
    <name evidence="1" type="ORF">GCM10023092_11010</name>
</gene>
<comment type="caution">
    <text evidence="1">The sequence shown here is derived from an EMBL/GenBank/DDBJ whole genome shotgun (WGS) entry which is preliminary data.</text>
</comment>
<dbReference type="RefSeq" id="WP_344823657.1">
    <property type="nucleotide sequence ID" value="NZ_BAABEZ010000014.1"/>
</dbReference>
<dbReference type="Proteomes" id="UP001501410">
    <property type="component" value="Unassembled WGS sequence"/>
</dbReference>
<evidence type="ECO:0000313" key="1">
    <source>
        <dbReference type="EMBL" id="GAA4452280.1"/>
    </source>
</evidence>
<protein>
    <submittedName>
        <fullName evidence="1">Uncharacterized protein</fullName>
    </submittedName>
</protein>
<evidence type="ECO:0000313" key="2">
    <source>
        <dbReference type="Proteomes" id="UP001501410"/>
    </source>
</evidence>
<dbReference type="EMBL" id="BAABEZ010000014">
    <property type="protein sequence ID" value="GAA4452280.1"/>
    <property type="molecule type" value="Genomic_DNA"/>
</dbReference>
<keyword evidence="2" id="KW-1185">Reference proteome</keyword>
<sequence>MFQRSILLVVFCALITGSCRKEQPAATAAPNQPVYFSIKDFIRDQWKTFHGQPILITRYTTLEGNTDSATLSALNMQWSKLFKIFYETDISDPKFLGQYDFETFDEGLTQTRNFIYTARTPELYTQKLQIAADLVTRKIRTIYIETSKQSFWNTRSQKLLYAPMKVLMIHETNDPLIGSVKDLNIEYKFM</sequence>
<organism evidence="1 2">
    <name type="scientific">Rurimicrobium arvi</name>
    <dbReference type="NCBI Taxonomy" id="2049916"/>
    <lineage>
        <taxon>Bacteria</taxon>
        <taxon>Pseudomonadati</taxon>
        <taxon>Bacteroidota</taxon>
        <taxon>Chitinophagia</taxon>
        <taxon>Chitinophagales</taxon>
        <taxon>Chitinophagaceae</taxon>
        <taxon>Rurimicrobium</taxon>
    </lineage>
</organism>
<name>A0ABP8ML15_9BACT</name>
<dbReference type="PROSITE" id="PS51257">
    <property type="entry name" value="PROKAR_LIPOPROTEIN"/>
    <property type="match status" value="1"/>
</dbReference>